<organism evidence="7 8">
    <name type="scientific">Candidatus Wolfebacteria bacterium CG03_land_8_20_14_0_80_40_12</name>
    <dbReference type="NCBI Taxonomy" id="1975069"/>
    <lineage>
        <taxon>Bacteria</taxon>
        <taxon>Candidatus Wolfeibacteriota</taxon>
    </lineage>
</organism>
<accession>A0A2M7B5U3</accession>
<evidence type="ECO:0000256" key="2">
    <source>
        <dbReference type="ARBA" id="ARBA00012415"/>
    </source>
</evidence>
<proteinExistence type="inferred from homology"/>
<dbReference type="InterPro" id="IPR029044">
    <property type="entry name" value="Nucleotide-diphossugar_trans"/>
</dbReference>
<evidence type="ECO:0000256" key="5">
    <source>
        <dbReference type="ARBA" id="ARBA00048128"/>
    </source>
</evidence>
<gene>
    <name evidence="7" type="ORF">COS61_01150</name>
</gene>
<dbReference type="Gene3D" id="3.90.550.10">
    <property type="entry name" value="Spore Coat Polysaccharide Biosynthesis Protein SpsA, Chain A"/>
    <property type="match status" value="1"/>
</dbReference>
<sequence length="105" mass="12352">EIKNIIEKPDPKKAPSNLIIVGKYILTPELFRELKKIRPSKTKELRIADGLKNLLKKQPIYGYKFEGKRYDCGSKIGYLKATVDFAFKHPEVKKEFRRYLKKLKI</sequence>
<evidence type="ECO:0000313" key="7">
    <source>
        <dbReference type="EMBL" id="PIU98491.1"/>
    </source>
</evidence>
<dbReference type="GO" id="GO:0003983">
    <property type="term" value="F:UTP:glucose-1-phosphate uridylyltransferase activity"/>
    <property type="evidence" value="ECO:0007669"/>
    <property type="project" value="UniProtKB-EC"/>
</dbReference>
<dbReference type="PANTHER" id="PTHR43197">
    <property type="entry name" value="UTP--GLUCOSE-1-PHOSPHATE URIDYLYLTRANSFERASE"/>
    <property type="match status" value="1"/>
</dbReference>
<dbReference type="Pfam" id="PF00483">
    <property type="entry name" value="NTP_transferase"/>
    <property type="match status" value="1"/>
</dbReference>
<protein>
    <recommendedName>
        <fullName evidence="2">UTP--glucose-1-phosphate uridylyltransferase</fullName>
        <ecNumber evidence="2">2.7.7.9</ecNumber>
    </recommendedName>
</protein>
<evidence type="ECO:0000313" key="8">
    <source>
        <dbReference type="Proteomes" id="UP000228949"/>
    </source>
</evidence>
<evidence type="ECO:0000256" key="4">
    <source>
        <dbReference type="ARBA" id="ARBA00022695"/>
    </source>
</evidence>
<dbReference type="AlphaFoldDB" id="A0A2M7B5U3"/>
<feature type="domain" description="Nucleotidyl transferase" evidence="6">
    <location>
        <begin position="2"/>
        <end position="84"/>
    </location>
</feature>
<dbReference type="EMBL" id="PEVJ01000026">
    <property type="protein sequence ID" value="PIU98491.1"/>
    <property type="molecule type" value="Genomic_DNA"/>
</dbReference>
<feature type="non-terminal residue" evidence="7">
    <location>
        <position position="1"/>
    </location>
</feature>
<dbReference type="SUPFAM" id="SSF53448">
    <property type="entry name" value="Nucleotide-diphospho-sugar transferases"/>
    <property type="match status" value="1"/>
</dbReference>
<dbReference type="Proteomes" id="UP000228949">
    <property type="component" value="Unassembled WGS sequence"/>
</dbReference>
<evidence type="ECO:0000256" key="3">
    <source>
        <dbReference type="ARBA" id="ARBA00022679"/>
    </source>
</evidence>
<comment type="caution">
    <text evidence="7">The sequence shown here is derived from an EMBL/GenBank/DDBJ whole genome shotgun (WGS) entry which is preliminary data.</text>
</comment>
<comment type="catalytic activity">
    <reaction evidence="5">
        <text>alpha-D-glucose 1-phosphate + UTP + H(+) = UDP-alpha-D-glucose + diphosphate</text>
        <dbReference type="Rhea" id="RHEA:19889"/>
        <dbReference type="ChEBI" id="CHEBI:15378"/>
        <dbReference type="ChEBI" id="CHEBI:33019"/>
        <dbReference type="ChEBI" id="CHEBI:46398"/>
        <dbReference type="ChEBI" id="CHEBI:58601"/>
        <dbReference type="ChEBI" id="CHEBI:58885"/>
        <dbReference type="EC" id="2.7.7.9"/>
    </reaction>
</comment>
<dbReference type="EC" id="2.7.7.9" evidence="2"/>
<reference evidence="8" key="1">
    <citation type="submission" date="2017-09" db="EMBL/GenBank/DDBJ databases">
        <title>Depth-based differentiation of microbial function through sediment-hosted aquifers and enrichment of novel symbionts in the deep terrestrial subsurface.</title>
        <authorList>
            <person name="Probst A.J."/>
            <person name="Ladd B."/>
            <person name="Jarett J.K."/>
            <person name="Geller-Mcgrath D.E."/>
            <person name="Sieber C.M.K."/>
            <person name="Emerson J.B."/>
            <person name="Anantharaman K."/>
            <person name="Thomas B.C."/>
            <person name="Malmstrom R."/>
            <person name="Stieglmeier M."/>
            <person name="Klingl A."/>
            <person name="Woyke T."/>
            <person name="Ryan C.M."/>
            <person name="Banfield J.F."/>
        </authorList>
    </citation>
    <scope>NUCLEOTIDE SEQUENCE [LARGE SCALE GENOMIC DNA]</scope>
</reference>
<keyword evidence="4 7" id="KW-0548">Nucleotidyltransferase</keyword>
<name>A0A2M7B5U3_9BACT</name>
<dbReference type="InterPro" id="IPR005771">
    <property type="entry name" value="GalU_uridylyltTrfase_bac/arc"/>
</dbReference>
<evidence type="ECO:0000259" key="6">
    <source>
        <dbReference type="Pfam" id="PF00483"/>
    </source>
</evidence>
<keyword evidence="3 7" id="KW-0808">Transferase</keyword>
<dbReference type="GO" id="GO:0006011">
    <property type="term" value="P:UDP-alpha-D-glucose metabolic process"/>
    <property type="evidence" value="ECO:0007669"/>
    <property type="project" value="InterPro"/>
</dbReference>
<evidence type="ECO:0000256" key="1">
    <source>
        <dbReference type="ARBA" id="ARBA00006890"/>
    </source>
</evidence>
<dbReference type="InterPro" id="IPR005835">
    <property type="entry name" value="NTP_transferase_dom"/>
</dbReference>
<comment type="similarity">
    <text evidence="1">Belongs to the UDPGP type 2 family.</text>
</comment>
<dbReference type="PANTHER" id="PTHR43197:SF1">
    <property type="entry name" value="UTP--GLUCOSE-1-PHOSPHATE URIDYLYLTRANSFERASE"/>
    <property type="match status" value="1"/>
</dbReference>